<comment type="similarity">
    <text evidence="2 10">Belongs to the cation transport ATPase (P-type) (TC 3.A.3) family. Type IB subfamily.</text>
</comment>
<dbReference type="InterPro" id="IPR012312">
    <property type="entry name" value="Hemerythrin-like"/>
</dbReference>
<feature type="domain" description="Hemerythrin-like" evidence="13">
    <location>
        <begin position="630"/>
        <end position="760"/>
    </location>
</feature>
<name>A0A0K1Q2I2_9BACT</name>
<dbReference type="GO" id="GO:0046872">
    <property type="term" value="F:metal ion binding"/>
    <property type="evidence" value="ECO:0007669"/>
    <property type="project" value="UniProtKB-KW"/>
</dbReference>
<protein>
    <recommendedName>
        <fullName evidence="8">P-type Zn(2+) transporter</fullName>
        <ecNumber evidence="8">7.2.2.12</ecNumber>
    </recommendedName>
</protein>
<evidence type="ECO:0000256" key="4">
    <source>
        <dbReference type="ARBA" id="ARBA00022723"/>
    </source>
</evidence>
<dbReference type="InterPro" id="IPR023298">
    <property type="entry name" value="ATPase_P-typ_TM_dom_sf"/>
</dbReference>
<dbReference type="InterPro" id="IPR001757">
    <property type="entry name" value="P_typ_ATPase"/>
</dbReference>
<dbReference type="EMBL" id="CP012333">
    <property type="protein sequence ID" value="AKU99594.1"/>
    <property type="molecule type" value="Genomic_DNA"/>
</dbReference>
<gene>
    <name evidence="14" type="ORF">AKJ09_06258</name>
</gene>
<dbReference type="AlphaFoldDB" id="A0A0K1Q2I2"/>
<evidence type="ECO:0000256" key="5">
    <source>
        <dbReference type="ARBA" id="ARBA00022967"/>
    </source>
</evidence>
<dbReference type="PROSITE" id="PS00154">
    <property type="entry name" value="ATPASE_E1_E2"/>
    <property type="match status" value="1"/>
</dbReference>
<keyword evidence="10" id="KW-0067">ATP-binding</keyword>
<evidence type="ECO:0000259" key="13">
    <source>
        <dbReference type="Pfam" id="PF01814"/>
    </source>
</evidence>
<dbReference type="PRINTS" id="PR00119">
    <property type="entry name" value="CATATPASE"/>
</dbReference>
<dbReference type="NCBIfam" id="TIGR01494">
    <property type="entry name" value="ATPase_P-type"/>
    <property type="match status" value="2"/>
</dbReference>
<evidence type="ECO:0000256" key="9">
    <source>
        <dbReference type="ARBA" id="ARBA00047308"/>
    </source>
</evidence>
<evidence type="ECO:0000259" key="12">
    <source>
        <dbReference type="Pfam" id="PF00122"/>
    </source>
</evidence>
<dbReference type="Gene3D" id="3.40.50.1000">
    <property type="entry name" value="HAD superfamily/HAD-like"/>
    <property type="match status" value="1"/>
</dbReference>
<dbReference type="Gene3D" id="2.70.150.10">
    <property type="entry name" value="Calcium-transporting ATPase, cytoplasmic transduction domain A"/>
    <property type="match status" value="1"/>
</dbReference>
<evidence type="ECO:0000256" key="8">
    <source>
        <dbReference type="ARBA" id="ARBA00039097"/>
    </source>
</evidence>
<dbReference type="InterPro" id="IPR018303">
    <property type="entry name" value="ATPase_P-typ_P_site"/>
</dbReference>
<feature type="transmembrane region" description="Helical" evidence="10">
    <location>
        <begin position="259"/>
        <end position="287"/>
    </location>
</feature>
<dbReference type="InterPro" id="IPR023299">
    <property type="entry name" value="ATPase_P-typ_cyto_dom_N"/>
</dbReference>
<dbReference type="GO" id="GO:0005524">
    <property type="term" value="F:ATP binding"/>
    <property type="evidence" value="ECO:0007669"/>
    <property type="project" value="UniProtKB-UniRule"/>
</dbReference>
<keyword evidence="15" id="KW-1185">Reference proteome</keyword>
<feature type="transmembrane region" description="Helical" evidence="10">
    <location>
        <begin position="69"/>
        <end position="100"/>
    </location>
</feature>
<keyword evidence="3 10" id="KW-0812">Transmembrane</keyword>
<feature type="compositionally biased region" description="Low complexity" evidence="11">
    <location>
        <begin position="773"/>
        <end position="788"/>
    </location>
</feature>
<feature type="transmembrane region" description="Helical" evidence="10">
    <location>
        <begin position="12"/>
        <end position="32"/>
    </location>
</feature>
<dbReference type="GO" id="GO:0015086">
    <property type="term" value="F:cadmium ion transmembrane transporter activity"/>
    <property type="evidence" value="ECO:0007669"/>
    <property type="project" value="TreeGrafter"/>
</dbReference>
<feature type="transmembrane region" description="Helical" evidence="10">
    <location>
        <begin position="39"/>
        <end position="57"/>
    </location>
</feature>
<dbReference type="Gene3D" id="1.20.120.520">
    <property type="entry name" value="nmb1532 protein domain like"/>
    <property type="match status" value="1"/>
</dbReference>
<dbReference type="Pfam" id="PF00122">
    <property type="entry name" value="E1-E2_ATPase"/>
    <property type="match status" value="1"/>
</dbReference>
<dbReference type="SFLD" id="SFLDF00027">
    <property type="entry name" value="p-type_atpase"/>
    <property type="match status" value="1"/>
</dbReference>
<proteinExistence type="inferred from homology"/>
<dbReference type="SFLD" id="SFLDG00002">
    <property type="entry name" value="C1.7:_P-type_atpase_like"/>
    <property type="match status" value="1"/>
</dbReference>
<feature type="domain" description="P-type ATPase A" evidence="12">
    <location>
        <begin position="119"/>
        <end position="217"/>
    </location>
</feature>
<dbReference type="OrthoDB" id="9763278at2"/>
<dbReference type="NCBIfam" id="TIGR01525">
    <property type="entry name" value="ATPase-IB_hvy"/>
    <property type="match status" value="1"/>
</dbReference>
<dbReference type="GO" id="GO:0016463">
    <property type="term" value="F:P-type zinc transporter activity"/>
    <property type="evidence" value="ECO:0007669"/>
    <property type="project" value="UniProtKB-EC"/>
</dbReference>
<sequence length="788" mass="82636">MDIDRLLRRSASAQPVIALAGLAAGAVFALLGWNAARDAVWAAVTTAVLAFTVISAARDAMRGKTGVDLIAILAMAGALALQEFLAGALLALMLTGGSALETYAARRARRELTALLERAPRIAHRLHDDTVVDIAVDAIATGDVLLVKQGEVTPTDGILVSGIAALDESAITGESRTVTIHTGDKLSSGSKNAGAPFEFRATTRADESTYAGIVRLVREAETSKGAFVRSADRYASRFLVLTLVVAGVAWLVSGQAVRALSVLVVATPCPLLLAAPAAILAGVSYAARYGIILKGGGPLETLGLAKIVLLDKTGTITRGRPRVVAVETFGELDGDELVRLAAAVEQVATHPFAPSILAEARNRGLDTPFPTDAREEAGAGISGVIEGRRVAVGRAGFVAPGAARSARVRAIETRTAAEGSSSAFVSVDGELAGALLLEDPIRAEAPRALHALRKTGIARIVMVTGDHPDVAELVGDAVGVDKVLAERSPEEKVEAVRTTRGAGKTIMVGDGVNDAPALALADVGVAMGARGASAASEAADVVLTADRLEGLVWAVRIAQRTRYIALQSILAGMGMSLVAMVVAALGFLPPAAGAVLQEGIDLAVILNALRALGGGRIVPPRLPGQEELAAELHTVHTHLRPRVEELATLPARLDVLSPDEARNELERMRDFLENELLVHERDEQRTAYPMMARLFHGEDVTGPLVRTHQEIARLVRLFSRLVDQLPPQGPHPGDLRDLRRVLYGLHAILALHFSQEDELYSILDMPSAGSRQSGPSASGPSKPALRPA</sequence>
<evidence type="ECO:0000256" key="3">
    <source>
        <dbReference type="ARBA" id="ARBA00022692"/>
    </source>
</evidence>
<dbReference type="InterPro" id="IPR023214">
    <property type="entry name" value="HAD_sf"/>
</dbReference>
<dbReference type="InterPro" id="IPR044492">
    <property type="entry name" value="P_typ_ATPase_HD_dom"/>
</dbReference>
<dbReference type="InterPro" id="IPR008250">
    <property type="entry name" value="ATPase_P-typ_transduc_dom_A_sf"/>
</dbReference>
<evidence type="ECO:0000256" key="7">
    <source>
        <dbReference type="ARBA" id="ARBA00023136"/>
    </source>
</evidence>
<accession>A0A0K1Q2I2</accession>
<evidence type="ECO:0000256" key="10">
    <source>
        <dbReference type="RuleBase" id="RU362081"/>
    </source>
</evidence>
<dbReference type="SUPFAM" id="SSF81653">
    <property type="entry name" value="Calcium ATPase, transduction domain A"/>
    <property type="match status" value="1"/>
</dbReference>
<comment type="subcellular location">
    <subcellularLocation>
        <location evidence="10">Cell membrane</location>
    </subcellularLocation>
    <subcellularLocation>
        <location evidence="1">Membrane</location>
    </subcellularLocation>
</comment>
<keyword evidence="6 10" id="KW-1133">Transmembrane helix</keyword>
<dbReference type="SUPFAM" id="SSF56784">
    <property type="entry name" value="HAD-like"/>
    <property type="match status" value="1"/>
</dbReference>
<evidence type="ECO:0000256" key="6">
    <source>
        <dbReference type="ARBA" id="ARBA00022989"/>
    </source>
</evidence>
<dbReference type="RefSeq" id="WP_146651028.1">
    <property type="nucleotide sequence ID" value="NZ_CP012333.1"/>
</dbReference>
<dbReference type="STRING" id="1391654.AKJ09_06258"/>
<keyword evidence="7 10" id="KW-0472">Membrane</keyword>
<reference evidence="14 15" key="1">
    <citation type="submission" date="2015-08" db="EMBL/GenBank/DDBJ databases">
        <authorList>
            <person name="Babu N.S."/>
            <person name="Beckwith C.J."/>
            <person name="Beseler K.G."/>
            <person name="Brison A."/>
            <person name="Carone J.V."/>
            <person name="Caskin T.P."/>
            <person name="Diamond M."/>
            <person name="Durham M.E."/>
            <person name="Foxe J.M."/>
            <person name="Go M."/>
            <person name="Henderson B.A."/>
            <person name="Jones I.B."/>
            <person name="McGettigan J.A."/>
            <person name="Micheletti S.J."/>
            <person name="Nasrallah M.E."/>
            <person name="Ortiz D."/>
            <person name="Piller C.R."/>
            <person name="Privatt S.R."/>
            <person name="Schneider S.L."/>
            <person name="Sharp S."/>
            <person name="Smith T.C."/>
            <person name="Stanton J.D."/>
            <person name="Ullery H.E."/>
            <person name="Wilson R.J."/>
            <person name="Serrano M.G."/>
            <person name="Buck G."/>
            <person name="Lee V."/>
            <person name="Wang Y."/>
            <person name="Carvalho R."/>
            <person name="Voegtly L."/>
            <person name="Shi R."/>
            <person name="Duckworth R."/>
            <person name="Johnson A."/>
            <person name="Loviza R."/>
            <person name="Walstead R."/>
            <person name="Shah Z."/>
            <person name="Kiflezghi M."/>
            <person name="Wade K."/>
            <person name="Ball S.L."/>
            <person name="Bradley K.W."/>
            <person name="Asai D.J."/>
            <person name="Bowman C.A."/>
            <person name="Russell D.A."/>
            <person name="Pope W.H."/>
            <person name="Jacobs-Sera D."/>
            <person name="Hendrix R.W."/>
            <person name="Hatfull G.F."/>
        </authorList>
    </citation>
    <scope>NUCLEOTIDE SEQUENCE [LARGE SCALE GENOMIC DNA]</scope>
    <source>
        <strain evidence="14 15">DSM 27648</strain>
    </source>
</reference>
<organism evidence="14 15">
    <name type="scientific">Labilithrix luteola</name>
    <dbReference type="NCBI Taxonomy" id="1391654"/>
    <lineage>
        <taxon>Bacteria</taxon>
        <taxon>Pseudomonadati</taxon>
        <taxon>Myxococcota</taxon>
        <taxon>Polyangia</taxon>
        <taxon>Polyangiales</taxon>
        <taxon>Labilitrichaceae</taxon>
        <taxon>Labilithrix</taxon>
    </lineage>
</organism>
<dbReference type="InterPro" id="IPR059000">
    <property type="entry name" value="ATPase_P-type_domA"/>
</dbReference>
<dbReference type="InterPro" id="IPR027256">
    <property type="entry name" value="P-typ_ATPase_IB"/>
</dbReference>
<feature type="region of interest" description="Disordered" evidence="11">
    <location>
        <begin position="766"/>
        <end position="788"/>
    </location>
</feature>
<dbReference type="Pfam" id="PF00702">
    <property type="entry name" value="Hydrolase"/>
    <property type="match status" value="1"/>
</dbReference>
<keyword evidence="10" id="KW-0547">Nucleotide-binding</keyword>
<keyword evidence="4 10" id="KW-0479">Metal-binding</keyword>
<dbReference type="PANTHER" id="PTHR48085">
    <property type="entry name" value="CADMIUM/ZINC-TRANSPORTING ATPASE HMA2-RELATED"/>
    <property type="match status" value="1"/>
</dbReference>
<dbReference type="Gene3D" id="3.40.1110.10">
    <property type="entry name" value="Calcium-transporting ATPase, cytoplasmic domain N"/>
    <property type="match status" value="1"/>
</dbReference>
<dbReference type="GO" id="GO:0016887">
    <property type="term" value="F:ATP hydrolysis activity"/>
    <property type="evidence" value="ECO:0007669"/>
    <property type="project" value="InterPro"/>
</dbReference>
<feature type="transmembrane region" description="Helical" evidence="10">
    <location>
        <begin position="234"/>
        <end position="253"/>
    </location>
</feature>
<dbReference type="KEGG" id="llu:AKJ09_06258"/>
<dbReference type="EC" id="7.2.2.12" evidence="8"/>
<dbReference type="InterPro" id="IPR036412">
    <property type="entry name" value="HAD-like_sf"/>
</dbReference>
<dbReference type="SUPFAM" id="SSF81665">
    <property type="entry name" value="Calcium ATPase, transmembrane domain M"/>
    <property type="match status" value="1"/>
</dbReference>
<dbReference type="Pfam" id="PF01814">
    <property type="entry name" value="Hemerythrin"/>
    <property type="match status" value="1"/>
</dbReference>
<evidence type="ECO:0000256" key="1">
    <source>
        <dbReference type="ARBA" id="ARBA00004370"/>
    </source>
</evidence>
<comment type="catalytic activity">
    <reaction evidence="9">
        <text>Zn(2+)(in) + ATP + H2O = Zn(2+)(out) + ADP + phosphate + H(+)</text>
        <dbReference type="Rhea" id="RHEA:20621"/>
        <dbReference type="ChEBI" id="CHEBI:15377"/>
        <dbReference type="ChEBI" id="CHEBI:15378"/>
        <dbReference type="ChEBI" id="CHEBI:29105"/>
        <dbReference type="ChEBI" id="CHEBI:30616"/>
        <dbReference type="ChEBI" id="CHEBI:43474"/>
        <dbReference type="ChEBI" id="CHEBI:456216"/>
        <dbReference type="EC" id="7.2.2.12"/>
    </reaction>
</comment>
<keyword evidence="5" id="KW-1278">Translocase</keyword>
<feature type="transmembrane region" description="Helical" evidence="10">
    <location>
        <begin position="563"/>
        <end position="588"/>
    </location>
</feature>
<dbReference type="SFLD" id="SFLDS00003">
    <property type="entry name" value="Haloacid_Dehalogenase"/>
    <property type="match status" value="1"/>
</dbReference>
<keyword evidence="10" id="KW-1003">Cell membrane</keyword>
<evidence type="ECO:0000313" key="14">
    <source>
        <dbReference type="EMBL" id="AKU99594.1"/>
    </source>
</evidence>
<dbReference type="InterPro" id="IPR051014">
    <property type="entry name" value="Cation_Transport_ATPase_IB"/>
</dbReference>
<evidence type="ECO:0000313" key="15">
    <source>
        <dbReference type="Proteomes" id="UP000064967"/>
    </source>
</evidence>
<evidence type="ECO:0000256" key="2">
    <source>
        <dbReference type="ARBA" id="ARBA00006024"/>
    </source>
</evidence>
<evidence type="ECO:0000256" key="11">
    <source>
        <dbReference type="SAM" id="MobiDB-lite"/>
    </source>
</evidence>
<dbReference type="GO" id="GO:0005886">
    <property type="term" value="C:plasma membrane"/>
    <property type="evidence" value="ECO:0007669"/>
    <property type="project" value="UniProtKB-SubCell"/>
</dbReference>
<dbReference type="Proteomes" id="UP000064967">
    <property type="component" value="Chromosome"/>
</dbReference>
<dbReference type="PANTHER" id="PTHR48085:SF5">
    <property type="entry name" value="CADMIUM_ZINC-TRANSPORTING ATPASE HMA4-RELATED"/>
    <property type="match status" value="1"/>
</dbReference>